<evidence type="ECO:0000313" key="1">
    <source>
        <dbReference type="EMBL" id="MRH21845.1"/>
    </source>
</evidence>
<dbReference type="AlphaFoldDB" id="A0A844BJT4"/>
<dbReference type="OrthoDB" id="8480767at2"/>
<dbReference type="Gene3D" id="2.40.128.380">
    <property type="entry name" value="T3SS negative regulator GrlR"/>
    <property type="match status" value="1"/>
</dbReference>
<comment type="caution">
    <text evidence="1">The sequence shown here is derived from an EMBL/GenBank/DDBJ whole genome shotgun (WGS) entry which is preliminary data.</text>
</comment>
<name>A0A844BJT4_9RHOB</name>
<gene>
    <name evidence="1" type="ORF">GH815_12640</name>
</gene>
<proteinExistence type="predicted"/>
<dbReference type="RefSeq" id="WP_153749139.1">
    <property type="nucleotide sequence ID" value="NZ_BAAADI010000006.1"/>
</dbReference>
<dbReference type="Proteomes" id="UP000466730">
    <property type="component" value="Unassembled WGS sequence"/>
</dbReference>
<organism evidence="1 2">
    <name type="scientific">Rhodovulum strictum</name>
    <dbReference type="NCBI Taxonomy" id="58314"/>
    <lineage>
        <taxon>Bacteria</taxon>
        <taxon>Pseudomonadati</taxon>
        <taxon>Pseudomonadota</taxon>
        <taxon>Alphaproteobacteria</taxon>
        <taxon>Rhodobacterales</taxon>
        <taxon>Paracoccaceae</taxon>
        <taxon>Rhodovulum</taxon>
    </lineage>
</organism>
<evidence type="ECO:0000313" key="2">
    <source>
        <dbReference type="Proteomes" id="UP000466730"/>
    </source>
</evidence>
<protein>
    <submittedName>
        <fullName evidence="1">Uncharacterized protein</fullName>
    </submittedName>
</protein>
<accession>A0A844BJT4</accession>
<dbReference type="InterPro" id="IPR043019">
    <property type="entry name" value="GrlR_sf"/>
</dbReference>
<keyword evidence="2" id="KW-1185">Reference proteome</keyword>
<reference evidence="1 2" key="1">
    <citation type="submission" date="2019-11" db="EMBL/GenBank/DDBJ databases">
        <title>Draft Whole-Genome sequence of the marine photosynthetic bacterium Rhodovulum strictum DSM 11289.</title>
        <authorList>
            <person name="Kyndt J.A."/>
            <person name="Meyer T.E."/>
        </authorList>
    </citation>
    <scope>NUCLEOTIDE SEQUENCE [LARGE SCALE GENOMIC DNA]</scope>
    <source>
        <strain evidence="1 2">DSM 11289</strain>
    </source>
</reference>
<sequence>MGIIVEGFYAVYYTGIAGFGHAVLVINDGIVTGADATGGVYDGTYKVSASGSFSIEVVLTVPAGTTLVTGQTLPDALRQTIIADLNASFANGQPVPLQTQLGPVNVIFKKLRGM</sequence>
<dbReference type="EMBL" id="WJPO01000020">
    <property type="protein sequence ID" value="MRH21845.1"/>
    <property type="molecule type" value="Genomic_DNA"/>
</dbReference>